<dbReference type="eggNOG" id="ENOG5033H5E">
    <property type="taxonomic scope" value="Bacteria"/>
</dbReference>
<feature type="transmembrane region" description="Helical" evidence="1">
    <location>
        <begin position="118"/>
        <end position="139"/>
    </location>
</feature>
<organism evidence="2 3">
    <name type="scientific">Chryseobacterium soli</name>
    <dbReference type="NCBI Taxonomy" id="445961"/>
    <lineage>
        <taxon>Bacteria</taxon>
        <taxon>Pseudomonadati</taxon>
        <taxon>Bacteroidota</taxon>
        <taxon>Flavobacteriia</taxon>
        <taxon>Flavobacteriales</taxon>
        <taxon>Weeksellaceae</taxon>
        <taxon>Chryseobacterium group</taxon>
        <taxon>Chryseobacterium</taxon>
    </lineage>
</organism>
<accession>A0A086A2Y6</accession>
<dbReference type="STRING" id="445961.IW15_17985"/>
<feature type="transmembrane region" description="Helical" evidence="1">
    <location>
        <begin position="7"/>
        <end position="29"/>
    </location>
</feature>
<sequence>MKKRINAFTLLLQLMITGVLTFVESYWAMKPYDNQPSSSCLDCILELDLFWLSAITIIIIGLFLLISNWLKMKKPIQLILNMVILIGLWLWINNITFIEREASWSTFTTTEEWISTLWISFFPILVCGSIYFCILYFLVYKKLNEKI</sequence>
<evidence type="ECO:0000313" key="2">
    <source>
        <dbReference type="EMBL" id="KFF11050.1"/>
    </source>
</evidence>
<dbReference type="RefSeq" id="WP_034713902.1">
    <property type="nucleotide sequence ID" value="NZ_JPRH01000008.1"/>
</dbReference>
<keyword evidence="1" id="KW-0472">Membrane</keyword>
<name>A0A086A2Y6_9FLAO</name>
<gene>
    <name evidence="2" type="ORF">IW15_17985</name>
</gene>
<evidence type="ECO:0000256" key="1">
    <source>
        <dbReference type="SAM" id="Phobius"/>
    </source>
</evidence>
<keyword evidence="1" id="KW-0812">Transmembrane</keyword>
<protein>
    <submittedName>
        <fullName evidence="2">Uncharacterized protein</fullName>
    </submittedName>
</protein>
<keyword evidence="1" id="KW-1133">Transmembrane helix</keyword>
<proteinExistence type="predicted"/>
<feature type="transmembrane region" description="Helical" evidence="1">
    <location>
        <begin position="49"/>
        <end position="66"/>
    </location>
</feature>
<reference evidence="2 3" key="1">
    <citation type="submission" date="2014-07" db="EMBL/GenBank/DDBJ databases">
        <title>Genome of Chryseobacterium soli DSM 19298.</title>
        <authorList>
            <person name="Stropko S.J."/>
            <person name="Pipes S.E."/>
            <person name="Newman J."/>
        </authorList>
    </citation>
    <scope>NUCLEOTIDE SEQUENCE [LARGE SCALE GENOMIC DNA]</scope>
    <source>
        <strain evidence="2 3">DSM 19298</strain>
    </source>
</reference>
<dbReference type="AlphaFoldDB" id="A0A086A2Y6"/>
<dbReference type="EMBL" id="JPRH01000008">
    <property type="protein sequence ID" value="KFF11050.1"/>
    <property type="molecule type" value="Genomic_DNA"/>
</dbReference>
<dbReference type="Proteomes" id="UP000028705">
    <property type="component" value="Unassembled WGS sequence"/>
</dbReference>
<dbReference type="OrthoDB" id="1262437at2"/>
<evidence type="ECO:0000313" key="3">
    <source>
        <dbReference type="Proteomes" id="UP000028705"/>
    </source>
</evidence>
<feature type="transmembrane region" description="Helical" evidence="1">
    <location>
        <begin position="78"/>
        <end position="98"/>
    </location>
</feature>
<keyword evidence="3" id="KW-1185">Reference proteome</keyword>
<comment type="caution">
    <text evidence="2">The sequence shown here is derived from an EMBL/GenBank/DDBJ whole genome shotgun (WGS) entry which is preliminary data.</text>
</comment>